<dbReference type="STRING" id="208439.AJAP_18720"/>
<keyword evidence="5" id="KW-1185">Reference proteome</keyword>
<feature type="domain" description="CBS" evidence="3">
    <location>
        <begin position="82"/>
        <end position="138"/>
    </location>
</feature>
<dbReference type="EMBL" id="CP008953">
    <property type="protein sequence ID" value="AIG76609.1"/>
    <property type="molecule type" value="Genomic_DNA"/>
</dbReference>
<dbReference type="KEGG" id="aja:AJAP_18720"/>
<dbReference type="PANTHER" id="PTHR43080:SF29">
    <property type="entry name" value="OS02G0818000 PROTEIN"/>
    <property type="match status" value="1"/>
</dbReference>
<dbReference type="Gene3D" id="3.10.580.10">
    <property type="entry name" value="CBS-domain"/>
    <property type="match status" value="1"/>
</dbReference>
<gene>
    <name evidence="4" type="ORF">AJAP_18720</name>
</gene>
<sequence>MRARDLMTRPVVTVTAGTSAKHAAELLTEHGFTALPVVDDDDRLIGMVTEADLIRDRFPEDVRFARSSAGHGTPGATVAEVMTTPATAMSAGADLAEVGKALLDGKTRAMPIVDGAAVVGIVTRADFVRAFARADSAIAADVRHHLAIYGGPGRWTVDVEDGLVRIGDRYGNDTDHHVAKVIAEGIPGVVQAKVTYQEGER</sequence>
<evidence type="ECO:0000256" key="2">
    <source>
        <dbReference type="PROSITE-ProRule" id="PRU00703"/>
    </source>
</evidence>
<accession>A0A075UW13</accession>
<dbReference type="HOGENOM" id="CLU_040681_1_0_11"/>
<feature type="domain" description="CBS" evidence="3">
    <location>
        <begin position="7"/>
        <end position="66"/>
    </location>
</feature>
<evidence type="ECO:0000313" key="4">
    <source>
        <dbReference type="EMBL" id="AIG76609.1"/>
    </source>
</evidence>
<proteinExistence type="predicted"/>
<dbReference type="PANTHER" id="PTHR43080">
    <property type="entry name" value="CBS DOMAIN-CONTAINING PROTEIN CBSX3, MITOCHONDRIAL"/>
    <property type="match status" value="1"/>
</dbReference>
<dbReference type="SUPFAM" id="SSF54631">
    <property type="entry name" value="CBS-domain pair"/>
    <property type="match status" value="1"/>
</dbReference>
<dbReference type="Proteomes" id="UP000028492">
    <property type="component" value="Chromosome"/>
</dbReference>
<keyword evidence="1 2" id="KW-0129">CBS domain</keyword>
<organism evidence="4 5">
    <name type="scientific">Amycolatopsis japonica</name>
    <dbReference type="NCBI Taxonomy" id="208439"/>
    <lineage>
        <taxon>Bacteria</taxon>
        <taxon>Bacillati</taxon>
        <taxon>Actinomycetota</taxon>
        <taxon>Actinomycetes</taxon>
        <taxon>Pseudonocardiales</taxon>
        <taxon>Pseudonocardiaceae</taxon>
        <taxon>Amycolatopsis</taxon>
        <taxon>Amycolatopsis japonica group</taxon>
    </lineage>
</organism>
<dbReference type="PROSITE" id="PS51371">
    <property type="entry name" value="CBS"/>
    <property type="match status" value="2"/>
</dbReference>
<dbReference type="SMART" id="SM00116">
    <property type="entry name" value="CBS"/>
    <property type="match status" value="2"/>
</dbReference>
<evidence type="ECO:0000259" key="3">
    <source>
        <dbReference type="PROSITE" id="PS51371"/>
    </source>
</evidence>
<evidence type="ECO:0000256" key="1">
    <source>
        <dbReference type="ARBA" id="ARBA00023122"/>
    </source>
</evidence>
<dbReference type="InterPro" id="IPR000644">
    <property type="entry name" value="CBS_dom"/>
</dbReference>
<dbReference type="InterPro" id="IPR046342">
    <property type="entry name" value="CBS_dom_sf"/>
</dbReference>
<dbReference type="RefSeq" id="WP_038513343.1">
    <property type="nucleotide sequence ID" value="NZ_CP008953.1"/>
</dbReference>
<dbReference type="eggNOG" id="COG3448">
    <property type="taxonomic scope" value="Bacteria"/>
</dbReference>
<name>A0A075UW13_9PSEU</name>
<dbReference type="AlphaFoldDB" id="A0A075UW13"/>
<dbReference type="InterPro" id="IPR051257">
    <property type="entry name" value="Diverse_CBS-Domain"/>
</dbReference>
<dbReference type="Pfam" id="PF00571">
    <property type="entry name" value="CBS"/>
    <property type="match status" value="2"/>
</dbReference>
<reference evidence="4 5" key="1">
    <citation type="journal article" date="2014" name="J. Biotechnol.">
        <title>Complete genome sequence of the actinobacterium Amycolatopsis japonica MG417-CF17(T) (=DSM 44213T) producing (S,S)-N,N'-ethylenediaminedisuccinic acid.</title>
        <authorList>
            <person name="Stegmann E."/>
            <person name="Albersmeier A."/>
            <person name="Spohn M."/>
            <person name="Gert H."/>
            <person name="Weber T."/>
            <person name="Wohlleben W."/>
            <person name="Kalinowski J."/>
            <person name="Ruckert C."/>
        </authorList>
    </citation>
    <scope>NUCLEOTIDE SEQUENCE [LARGE SCALE GENOMIC DNA]</scope>
    <source>
        <strain evidence="5">MG417-CF17 (DSM 44213)</strain>
    </source>
</reference>
<protein>
    <recommendedName>
        <fullName evidence="3">CBS domain-containing protein</fullName>
    </recommendedName>
</protein>
<evidence type="ECO:0000313" key="5">
    <source>
        <dbReference type="Proteomes" id="UP000028492"/>
    </source>
</evidence>